<dbReference type="AlphaFoldDB" id="A0AAE3VXG8"/>
<dbReference type="SUPFAM" id="SSF48403">
    <property type="entry name" value="Ankyrin repeat"/>
    <property type="match status" value="1"/>
</dbReference>
<reference evidence="3 4" key="1">
    <citation type="submission" date="2023-07" db="EMBL/GenBank/DDBJ databases">
        <title>Sequencing the genomes of 1000 actinobacteria strains.</title>
        <authorList>
            <person name="Klenk H.-P."/>
        </authorList>
    </citation>
    <scope>NUCLEOTIDE SEQUENCE [LARGE SCALE GENOMIC DNA]</scope>
    <source>
        <strain evidence="3 4">DSM 44709</strain>
    </source>
</reference>
<evidence type="ECO:0000256" key="1">
    <source>
        <dbReference type="PROSITE-ProRule" id="PRU00023"/>
    </source>
</evidence>
<dbReference type="InterPro" id="IPR036770">
    <property type="entry name" value="Ankyrin_rpt-contain_sf"/>
</dbReference>
<dbReference type="InterPro" id="IPR051616">
    <property type="entry name" value="Cul2-RING_E3_ligase_SR"/>
</dbReference>
<feature type="repeat" description="ANK" evidence="1">
    <location>
        <begin position="71"/>
        <end position="96"/>
    </location>
</feature>
<proteinExistence type="predicted"/>
<sequence length="389" mass="41226">MGQDADQRLVEAVHRDDGAAVEKALADGADPDAGYDRFRSSVLAVAAHRGNGEIVDRLLRAGARVEAIRPRGATPLRVAVAYGLADIVRSLLRHGALTVEPAGRGSVLTTAVSVTSHRSGPAHLAVLRLLLEAGAAPAPGEEEPLLTAVMLPHVPPAVLRLLLAHGANPDQRRSDGAPAIVVAARRGDHAQVDVLLTAGAAVDARDRHGRTALMHAAERGEQRVVATLLLAGADPGATGPDGTTAPHLTRGWPEPHEGIKPGGPRNAWDEVPVVRSAVRVTPAGVRLDADQRLFRLLADVIGRAVASLGDEEWTVRTGMDADLARAFATRLRDGGIPSADRAWHRLDITADEHATIHSALDALAHGRADVPDRLELVDLLDELRRQHRR</sequence>
<dbReference type="SMART" id="SM00248">
    <property type="entry name" value="ANK"/>
    <property type="match status" value="6"/>
</dbReference>
<dbReference type="PANTHER" id="PTHR46224">
    <property type="entry name" value="ANKYRIN REPEAT FAMILY PROTEIN"/>
    <property type="match status" value="1"/>
</dbReference>
<organism evidence="3 4">
    <name type="scientific">Catenuloplanes indicus</name>
    <dbReference type="NCBI Taxonomy" id="137267"/>
    <lineage>
        <taxon>Bacteria</taxon>
        <taxon>Bacillati</taxon>
        <taxon>Actinomycetota</taxon>
        <taxon>Actinomycetes</taxon>
        <taxon>Micromonosporales</taxon>
        <taxon>Micromonosporaceae</taxon>
        <taxon>Catenuloplanes</taxon>
    </lineage>
</organism>
<dbReference type="Pfam" id="PF12796">
    <property type="entry name" value="Ank_2"/>
    <property type="match status" value="2"/>
</dbReference>
<dbReference type="Proteomes" id="UP001240236">
    <property type="component" value="Unassembled WGS sequence"/>
</dbReference>
<feature type="region of interest" description="Disordered" evidence="2">
    <location>
        <begin position="233"/>
        <end position="267"/>
    </location>
</feature>
<accession>A0AAE3VXG8</accession>
<gene>
    <name evidence="3" type="ORF">J2S42_002051</name>
</gene>
<feature type="repeat" description="ANK" evidence="1">
    <location>
        <begin position="208"/>
        <end position="240"/>
    </location>
</feature>
<keyword evidence="4" id="KW-1185">Reference proteome</keyword>
<dbReference type="InterPro" id="IPR002110">
    <property type="entry name" value="Ankyrin_rpt"/>
</dbReference>
<evidence type="ECO:0000313" key="3">
    <source>
        <dbReference type="EMBL" id="MDQ0365382.1"/>
    </source>
</evidence>
<name>A0AAE3VXG8_9ACTN</name>
<keyword evidence="1" id="KW-0040">ANK repeat</keyword>
<dbReference type="Gene3D" id="1.25.40.20">
    <property type="entry name" value="Ankyrin repeat-containing domain"/>
    <property type="match status" value="2"/>
</dbReference>
<comment type="caution">
    <text evidence="3">The sequence shown here is derived from an EMBL/GenBank/DDBJ whole genome shotgun (WGS) entry which is preliminary data.</text>
</comment>
<dbReference type="PROSITE" id="PS50297">
    <property type="entry name" value="ANK_REP_REGION"/>
    <property type="match status" value="3"/>
</dbReference>
<protein>
    <submittedName>
        <fullName evidence="3">Ankyrin repeat protein</fullName>
    </submittedName>
</protein>
<dbReference type="PROSITE" id="PS50088">
    <property type="entry name" value="ANK_REPEAT"/>
    <property type="match status" value="3"/>
</dbReference>
<feature type="compositionally biased region" description="Low complexity" evidence="2">
    <location>
        <begin position="233"/>
        <end position="246"/>
    </location>
</feature>
<dbReference type="PANTHER" id="PTHR46224:SF64">
    <property type="entry name" value="IQ MOTIF AND ANKYRIN REPEAT DOMAIN-CONTAINING PROTEIN 1"/>
    <property type="match status" value="1"/>
</dbReference>
<evidence type="ECO:0000313" key="4">
    <source>
        <dbReference type="Proteomes" id="UP001240236"/>
    </source>
</evidence>
<dbReference type="EMBL" id="JAUSUZ010000001">
    <property type="protein sequence ID" value="MDQ0365382.1"/>
    <property type="molecule type" value="Genomic_DNA"/>
</dbReference>
<dbReference type="RefSeq" id="WP_307237900.1">
    <property type="nucleotide sequence ID" value="NZ_JAUSUZ010000001.1"/>
</dbReference>
<feature type="repeat" description="ANK" evidence="1">
    <location>
        <begin position="175"/>
        <end position="207"/>
    </location>
</feature>
<evidence type="ECO:0000256" key="2">
    <source>
        <dbReference type="SAM" id="MobiDB-lite"/>
    </source>
</evidence>